<dbReference type="SMART" id="SM00530">
    <property type="entry name" value="HTH_XRE"/>
    <property type="match status" value="1"/>
</dbReference>
<sequence length="103" mass="11269">MDGLKERLRALRESRGYSQKGLAKRLGCSPSLISSYETGERSPSLQNLGELADCFGVTADYLLGRTPPEPGLDLTGLTEEQRAAVEVIVRGMRRQNDADFPGK</sequence>
<gene>
    <name evidence="3" type="ORF">H9X81_04535</name>
</gene>
<dbReference type="PANTHER" id="PTHR46797:SF1">
    <property type="entry name" value="METHYLPHOSPHONATE SYNTHASE"/>
    <property type="match status" value="1"/>
</dbReference>
<comment type="caution">
    <text evidence="3">The sequence shown here is derived from an EMBL/GenBank/DDBJ whole genome shotgun (WGS) entry which is preliminary data.</text>
</comment>
<dbReference type="PANTHER" id="PTHR46797">
    <property type="entry name" value="HTH-TYPE TRANSCRIPTIONAL REGULATOR"/>
    <property type="match status" value="1"/>
</dbReference>
<dbReference type="EMBL" id="JACSNR010000003">
    <property type="protein sequence ID" value="MBM6922959.1"/>
    <property type="molecule type" value="Genomic_DNA"/>
</dbReference>
<organism evidence="3 4">
    <name type="scientific">Hydrogenoanaerobacterium saccharovorans</name>
    <dbReference type="NCBI Taxonomy" id="474960"/>
    <lineage>
        <taxon>Bacteria</taxon>
        <taxon>Bacillati</taxon>
        <taxon>Bacillota</taxon>
        <taxon>Clostridia</taxon>
        <taxon>Eubacteriales</taxon>
        <taxon>Oscillospiraceae</taxon>
        <taxon>Hydrogenoanaerobacterium</taxon>
    </lineage>
</organism>
<evidence type="ECO:0000259" key="2">
    <source>
        <dbReference type="PROSITE" id="PS50943"/>
    </source>
</evidence>
<dbReference type="InterPro" id="IPR050807">
    <property type="entry name" value="TransReg_Diox_bact_type"/>
</dbReference>
<name>A0ABS2GNH5_9FIRM</name>
<dbReference type="RefSeq" id="WP_177502624.1">
    <property type="nucleotide sequence ID" value="NZ_JACSNR010000003.1"/>
</dbReference>
<dbReference type="CDD" id="cd00093">
    <property type="entry name" value="HTH_XRE"/>
    <property type="match status" value="1"/>
</dbReference>
<protein>
    <submittedName>
        <fullName evidence="3">Helix-turn-helix transcriptional regulator</fullName>
    </submittedName>
</protein>
<accession>A0ABS2GNH5</accession>
<dbReference type="InterPro" id="IPR001387">
    <property type="entry name" value="Cro/C1-type_HTH"/>
</dbReference>
<evidence type="ECO:0000313" key="4">
    <source>
        <dbReference type="Proteomes" id="UP000724149"/>
    </source>
</evidence>
<reference evidence="3 4" key="1">
    <citation type="journal article" date="2021" name="Sci. Rep.">
        <title>The distribution of antibiotic resistance genes in chicken gut microbiota commensals.</title>
        <authorList>
            <person name="Juricova H."/>
            <person name="Matiasovicova J."/>
            <person name="Kubasova T."/>
            <person name="Cejkova D."/>
            <person name="Rychlik I."/>
        </authorList>
    </citation>
    <scope>NUCLEOTIDE SEQUENCE [LARGE SCALE GENOMIC DNA]</scope>
    <source>
        <strain evidence="3 4">An564</strain>
    </source>
</reference>
<dbReference type="Proteomes" id="UP000724149">
    <property type="component" value="Unassembled WGS sequence"/>
</dbReference>
<keyword evidence="4" id="KW-1185">Reference proteome</keyword>
<dbReference type="Pfam" id="PF01381">
    <property type="entry name" value="HTH_3"/>
    <property type="match status" value="1"/>
</dbReference>
<dbReference type="PROSITE" id="PS50943">
    <property type="entry name" value="HTH_CROC1"/>
    <property type="match status" value="1"/>
</dbReference>
<feature type="domain" description="HTH cro/C1-type" evidence="2">
    <location>
        <begin position="8"/>
        <end position="62"/>
    </location>
</feature>
<dbReference type="Gene3D" id="1.10.260.40">
    <property type="entry name" value="lambda repressor-like DNA-binding domains"/>
    <property type="match status" value="1"/>
</dbReference>
<dbReference type="InterPro" id="IPR010982">
    <property type="entry name" value="Lambda_DNA-bd_dom_sf"/>
</dbReference>
<proteinExistence type="predicted"/>
<keyword evidence="1" id="KW-0238">DNA-binding</keyword>
<evidence type="ECO:0000256" key="1">
    <source>
        <dbReference type="ARBA" id="ARBA00023125"/>
    </source>
</evidence>
<evidence type="ECO:0000313" key="3">
    <source>
        <dbReference type="EMBL" id="MBM6922959.1"/>
    </source>
</evidence>
<dbReference type="SUPFAM" id="SSF47413">
    <property type="entry name" value="lambda repressor-like DNA-binding domains"/>
    <property type="match status" value="1"/>
</dbReference>